<organism evidence="3">
    <name type="scientific">Wolinella succinogenes (strain ATCC 29543 / DSM 1740 / CCUG 13145 / JCM 31913 / LMG 7466 / NCTC 11488 / FDC 602W)</name>
    <name type="common">Vibrio succinogenes</name>
    <dbReference type="NCBI Taxonomy" id="273121"/>
    <lineage>
        <taxon>Bacteria</taxon>
        <taxon>Pseudomonadati</taxon>
        <taxon>Campylobacterota</taxon>
        <taxon>Epsilonproteobacteria</taxon>
        <taxon>Campylobacterales</taxon>
        <taxon>Helicobacteraceae</taxon>
        <taxon>Wolinella</taxon>
    </lineage>
</organism>
<keyword evidence="1" id="KW-0812">Transmembrane</keyword>
<dbReference type="EMBL" id="BX571658">
    <property type="protein sequence ID" value="CAE09778.1"/>
    <property type="molecule type" value="Genomic_DNA"/>
</dbReference>
<evidence type="ECO:0000313" key="2">
    <source>
        <dbReference type="EMBL" id="CAE09778.1"/>
    </source>
</evidence>
<name>Q7MS98_WOLSU</name>
<keyword evidence="1" id="KW-0472">Membrane</keyword>
<gene>
    <name evidence="2" type="ordered locus">WS0647</name>
</gene>
<evidence type="ECO:0000256" key="1">
    <source>
        <dbReference type="SAM" id="Phobius"/>
    </source>
</evidence>
<dbReference type="Proteomes" id="UP000000422">
    <property type="component" value="Chromosome"/>
</dbReference>
<dbReference type="AlphaFoldDB" id="Q7MS98"/>
<reference evidence="2 3" key="1">
    <citation type="journal article" date="2003" name="Proc. Natl. Acad. Sci. U.S.A.">
        <title>Complete genome sequence and analysis of Wolinella succinogenes.</title>
        <authorList>
            <person name="Baar C."/>
            <person name="Eppinger M."/>
            <person name="Raddatz G."/>
            <person name="Simon JM."/>
            <person name="Lanz C."/>
            <person name="Klimmek O."/>
            <person name="Nandakumar R."/>
            <person name="Gross R."/>
            <person name="Rosinus A."/>
            <person name="Keller H."/>
            <person name="Jagtap P."/>
            <person name="Linke B."/>
            <person name="Meyer F."/>
            <person name="Lederer H."/>
            <person name="Schuster S.C."/>
        </authorList>
    </citation>
    <scope>NUCLEOTIDE SEQUENCE [LARGE SCALE GENOMIC DNA]</scope>
    <source>
        <strain evidence="3">ATCC 29543 / DSM 1740 / CCUG 13145 / JCM 31913 / LMG 7466 / NCTC 11488 / FDC 602W</strain>
    </source>
</reference>
<proteinExistence type="predicted"/>
<dbReference type="HOGENOM" id="CLU_1834153_0_0_7"/>
<dbReference type="RefSeq" id="WP_011138578.1">
    <property type="nucleotide sequence ID" value="NC_005090.1"/>
</dbReference>
<protein>
    <submittedName>
        <fullName evidence="2">Uncharacterized protein</fullName>
    </submittedName>
</protein>
<evidence type="ECO:0000313" key="3">
    <source>
        <dbReference type="Proteomes" id="UP000000422"/>
    </source>
</evidence>
<dbReference type="KEGG" id="wsu:WS0647"/>
<feature type="transmembrane region" description="Helical" evidence="1">
    <location>
        <begin position="124"/>
        <end position="147"/>
    </location>
</feature>
<accession>Q7MS98</accession>
<keyword evidence="1" id="KW-1133">Transmembrane helix</keyword>
<sequence>MRVALWFLLLGVSLAWGHRLNVLVEEEGAELVVWAYFKKDSPCMECQVVLKNAQGMIERELLTDALGYARLTPLSSGALELIVNGGAGHQKSVTFSYAPPPQEAQEREGVLGAPLVLVRPEAEVSLGGIAQGMALLLLFFGALWWVYRGRR</sequence>
<dbReference type="STRING" id="273121.WS0647"/>
<keyword evidence="3" id="KW-1185">Reference proteome</keyword>